<evidence type="ECO:0000256" key="3">
    <source>
        <dbReference type="ARBA" id="ARBA00023242"/>
    </source>
</evidence>
<gene>
    <name evidence="5" type="primary">NOC2</name>
    <name evidence="5" type="ORF">BGZ65_010088</name>
</gene>
<keyword evidence="6" id="KW-1185">Reference proteome</keyword>
<feature type="compositionally biased region" description="Acidic residues" evidence="4">
    <location>
        <begin position="74"/>
        <end position="83"/>
    </location>
</feature>
<evidence type="ECO:0000256" key="2">
    <source>
        <dbReference type="ARBA" id="ARBA00005907"/>
    </source>
</evidence>
<dbReference type="Proteomes" id="UP000749646">
    <property type="component" value="Unassembled WGS sequence"/>
</dbReference>
<dbReference type="GO" id="GO:0030690">
    <property type="term" value="C:Noc1p-Noc2p complex"/>
    <property type="evidence" value="ECO:0007669"/>
    <property type="project" value="TreeGrafter"/>
</dbReference>
<evidence type="ECO:0000313" key="6">
    <source>
        <dbReference type="Proteomes" id="UP000749646"/>
    </source>
</evidence>
<feature type="compositionally biased region" description="Basic and acidic residues" evidence="4">
    <location>
        <begin position="144"/>
        <end position="158"/>
    </location>
</feature>
<dbReference type="Pfam" id="PF03715">
    <property type="entry name" value="Noc2"/>
    <property type="match status" value="1"/>
</dbReference>
<dbReference type="PANTHER" id="PTHR12687">
    <property type="entry name" value="NUCLEOLAR COMPLEX 2 AND RAD4-RELATED"/>
    <property type="match status" value="1"/>
</dbReference>
<comment type="similarity">
    <text evidence="2">Belongs to the NOC2 family.</text>
</comment>
<organism evidence="5 6">
    <name type="scientific">Modicella reniformis</name>
    <dbReference type="NCBI Taxonomy" id="1440133"/>
    <lineage>
        <taxon>Eukaryota</taxon>
        <taxon>Fungi</taxon>
        <taxon>Fungi incertae sedis</taxon>
        <taxon>Mucoromycota</taxon>
        <taxon>Mortierellomycotina</taxon>
        <taxon>Mortierellomycetes</taxon>
        <taxon>Mortierellales</taxon>
        <taxon>Mortierellaceae</taxon>
        <taxon>Modicella</taxon>
    </lineage>
</organism>
<evidence type="ECO:0000313" key="5">
    <source>
        <dbReference type="EMBL" id="KAF9961877.1"/>
    </source>
</evidence>
<keyword evidence="3" id="KW-0539">Nucleus</keyword>
<comment type="caution">
    <text evidence="5">The sequence shown here is derived from an EMBL/GenBank/DDBJ whole genome shotgun (WGS) entry which is preliminary data.</text>
</comment>
<feature type="compositionally biased region" description="Basic and acidic residues" evidence="4">
    <location>
        <begin position="223"/>
        <end position="234"/>
    </location>
</feature>
<feature type="compositionally biased region" description="Basic residues" evidence="4">
    <location>
        <begin position="11"/>
        <end position="38"/>
    </location>
</feature>
<dbReference type="InterPro" id="IPR016024">
    <property type="entry name" value="ARM-type_fold"/>
</dbReference>
<sequence>MAKAAKATIKFQKKHLKGAIEQRRKRQKTTQLYKKRNPNKFGRDAGGSSKRGSSRKDGEDDEKEEHDHDHDNEDGNDDDDDRDEKDSGKGTKSMSVDEFFNNELDSDDDDEEPESDNEDFEGIETIVEEDGGSDMETPTPKKQTAADKAKQTAKEEATQKIQLDQLKEKDPEFYKYLLENDKGLLDFDGEMEDLVSEEDEDGDEDEDEEDEEMAESDAEMEEAEPKKKSMKAKEDEVEEEETMDGIPLVTKDMIAAWQTALVEKHSLRALRRVLLAFRAGAHLHDTEDDQIYAYKINSPIIFNKLVVLCLKHVIPTFDHHLPVQTKAGGKPKPVNSGSKYTTLQPMIKSFLQNTFFLLKELTDQDMIYFVIRETEKAIRYLVGFPKIAKDFLKHLLFLWSTATDRVRIISFLTIRTMCLQLESAYLDLALKGVYLTFVRYAKTITVHTLPNLHLMQNCVAQLYGLDLDRSYQHGFVYIRQLAIHLRNAVLVKTKESFKAVYNWQYLHCLGLWAQVISTHALNSAGQPTPLHSLIYPLVQVSLGALRLIPTSTYYPLRFQIIRNMILLIENTGTFIPLAPFLFEVLESGEMKRPGRKGTLKPLEWDLGFKCGKEYKGSRVYQDGAGEQVYELMTEYYAQFSSSISFPELAIPAIVQLKRFIKKSTLIKLTKQFAGLVEKLEQNSKFVETERNKADFSPSDAAGVSGFLRDYDKEKSPLGSYWKGVKRSVMAKRKMIEEARKDKVEEEERTASSSRKKGKSGAKDDDDEDEDSEEDESMDEDDLEEVEDDYSD</sequence>
<dbReference type="GO" id="GO:0005654">
    <property type="term" value="C:nucleoplasm"/>
    <property type="evidence" value="ECO:0007669"/>
    <property type="project" value="TreeGrafter"/>
</dbReference>
<comment type="subcellular location">
    <subcellularLocation>
        <location evidence="1">Nucleus</location>
    </subcellularLocation>
</comment>
<feature type="region of interest" description="Disordered" evidence="4">
    <location>
        <begin position="194"/>
        <end position="243"/>
    </location>
</feature>
<protein>
    <submittedName>
        <fullName evidence="5">Nucleolar Complex 2 protein</fullName>
    </submittedName>
</protein>
<feature type="compositionally biased region" description="Acidic residues" evidence="4">
    <location>
        <begin position="763"/>
        <end position="791"/>
    </location>
</feature>
<proteinExistence type="inferred from homology"/>
<dbReference type="PANTHER" id="PTHR12687:SF4">
    <property type="entry name" value="NUCLEOLAR COMPLEX PROTEIN 2 HOMOLOG"/>
    <property type="match status" value="1"/>
</dbReference>
<evidence type="ECO:0000256" key="1">
    <source>
        <dbReference type="ARBA" id="ARBA00004123"/>
    </source>
</evidence>
<feature type="compositionally biased region" description="Acidic residues" evidence="4">
    <location>
        <begin position="104"/>
        <end position="133"/>
    </location>
</feature>
<name>A0A9P6J422_9FUNG</name>
<dbReference type="GO" id="GO:0005730">
    <property type="term" value="C:nucleolus"/>
    <property type="evidence" value="ECO:0007669"/>
    <property type="project" value="TreeGrafter"/>
</dbReference>
<feature type="compositionally biased region" description="Basic and acidic residues" evidence="4">
    <location>
        <begin position="736"/>
        <end position="749"/>
    </location>
</feature>
<evidence type="ECO:0000256" key="4">
    <source>
        <dbReference type="SAM" id="MobiDB-lite"/>
    </source>
</evidence>
<dbReference type="SUPFAM" id="SSF48371">
    <property type="entry name" value="ARM repeat"/>
    <property type="match status" value="1"/>
</dbReference>
<dbReference type="EMBL" id="JAAAHW010006400">
    <property type="protein sequence ID" value="KAF9961877.1"/>
    <property type="molecule type" value="Genomic_DNA"/>
</dbReference>
<feature type="compositionally biased region" description="Acidic residues" evidence="4">
    <location>
        <begin position="194"/>
        <end position="222"/>
    </location>
</feature>
<accession>A0A9P6J422</accession>
<dbReference type="GO" id="GO:0030691">
    <property type="term" value="C:Noc2p-Noc3p complex"/>
    <property type="evidence" value="ECO:0007669"/>
    <property type="project" value="TreeGrafter"/>
</dbReference>
<reference evidence="5" key="1">
    <citation type="journal article" date="2020" name="Fungal Divers.">
        <title>Resolving the Mortierellaceae phylogeny through synthesis of multi-gene phylogenetics and phylogenomics.</title>
        <authorList>
            <person name="Vandepol N."/>
            <person name="Liber J."/>
            <person name="Desiro A."/>
            <person name="Na H."/>
            <person name="Kennedy M."/>
            <person name="Barry K."/>
            <person name="Grigoriev I.V."/>
            <person name="Miller A.N."/>
            <person name="O'Donnell K."/>
            <person name="Stajich J.E."/>
            <person name="Bonito G."/>
        </authorList>
    </citation>
    <scope>NUCLEOTIDE SEQUENCE</scope>
    <source>
        <strain evidence="5">MES-2147</strain>
    </source>
</reference>
<feature type="region of interest" description="Disordered" evidence="4">
    <location>
        <begin position="736"/>
        <end position="791"/>
    </location>
</feature>
<dbReference type="OrthoDB" id="10266662at2759"/>
<dbReference type="GO" id="GO:0042273">
    <property type="term" value="P:ribosomal large subunit biogenesis"/>
    <property type="evidence" value="ECO:0007669"/>
    <property type="project" value="TreeGrafter"/>
</dbReference>
<dbReference type="AlphaFoldDB" id="A0A9P6J422"/>
<feature type="region of interest" description="Disordered" evidence="4">
    <location>
        <begin position="1"/>
        <end position="170"/>
    </location>
</feature>
<dbReference type="InterPro" id="IPR005343">
    <property type="entry name" value="Noc2"/>
</dbReference>